<dbReference type="AlphaFoldDB" id="A0AAV2DXW2"/>
<accession>A0AAV2DXW2</accession>
<sequence length="74" mass="8501">MVIVDIDAHTPWFYNSLGLCSRAASRRCDETFWCSKDWQLREDHTRVCCKIQMTLRDDTSDAPASVEPNSMASM</sequence>
<keyword evidence="2" id="KW-1185">Reference proteome</keyword>
<organism evidence="1 2">
    <name type="scientific">Linum trigynum</name>
    <dbReference type="NCBI Taxonomy" id="586398"/>
    <lineage>
        <taxon>Eukaryota</taxon>
        <taxon>Viridiplantae</taxon>
        <taxon>Streptophyta</taxon>
        <taxon>Embryophyta</taxon>
        <taxon>Tracheophyta</taxon>
        <taxon>Spermatophyta</taxon>
        <taxon>Magnoliopsida</taxon>
        <taxon>eudicotyledons</taxon>
        <taxon>Gunneridae</taxon>
        <taxon>Pentapetalae</taxon>
        <taxon>rosids</taxon>
        <taxon>fabids</taxon>
        <taxon>Malpighiales</taxon>
        <taxon>Linaceae</taxon>
        <taxon>Linum</taxon>
    </lineage>
</organism>
<evidence type="ECO:0000313" key="1">
    <source>
        <dbReference type="EMBL" id="CAL1378322.1"/>
    </source>
</evidence>
<evidence type="ECO:0000313" key="2">
    <source>
        <dbReference type="Proteomes" id="UP001497516"/>
    </source>
</evidence>
<dbReference type="Proteomes" id="UP001497516">
    <property type="component" value="Chromosome 3"/>
</dbReference>
<name>A0AAV2DXW2_9ROSI</name>
<protein>
    <submittedName>
        <fullName evidence="1">Uncharacterized protein</fullName>
    </submittedName>
</protein>
<dbReference type="EMBL" id="OZ034816">
    <property type="protein sequence ID" value="CAL1378322.1"/>
    <property type="molecule type" value="Genomic_DNA"/>
</dbReference>
<proteinExistence type="predicted"/>
<gene>
    <name evidence="1" type="ORF">LTRI10_LOCUS19914</name>
</gene>
<reference evidence="1 2" key="1">
    <citation type="submission" date="2024-04" db="EMBL/GenBank/DDBJ databases">
        <authorList>
            <person name="Fracassetti M."/>
        </authorList>
    </citation>
    <scope>NUCLEOTIDE SEQUENCE [LARGE SCALE GENOMIC DNA]</scope>
</reference>